<organism evidence="2 3">
    <name type="scientific">Rhizobium viscosum</name>
    <name type="common">Arthrobacter viscosus</name>
    <dbReference type="NCBI Taxonomy" id="1673"/>
    <lineage>
        <taxon>Bacteria</taxon>
        <taxon>Pseudomonadati</taxon>
        <taxon>Pseudomonadota</taxon>
        <taxon>Alphaproteobacteria</taxon>
        <taxon>Hyphomicrobiales</taxon>
        <taxon>Rhizobiaceae</taxon>
        <taxon>Rhizobium/Agrobacterium group</taxon>
        <taxon>Rhizobium</taxon>
    </lineage>
</organism>
<comment type="caution">
    <text evidence="2">The sequence shown here is derived from an EMBL/GenBank/DDBJ whole genome shotgun (WGS) entry which is preliminary data.</text>
</comment>
<keyword evidence="1" id="KW-0812">Transmembrane</keyword>
<name>A0ABR9IVQ4_RHIVS</name>
<keyword evidence="3" id="KW-1185">Reference proteome</keyword>
<feature type="transmembrane region" description="Helical" evidence="1">
    <location>
        <begin position="90"/>
        <end position="111"/>
    </location>
</feature>
<keyword evidence="1" id="KW-0472">Membrane</keyword>
<feature type="transmembrane region" description="Helical" evidence="1">
    <location>
        <begin position="117"/>
        <end position="138"/>
    </location>
</feature>
<dbReference type="Proteomes" id="UP000620262">
    <property type="component" value="Unassembled WGS sequence"/>
</dbReference>
<proteinExistence type="predicted"/>
<feature type="transmembrane region" description="Helical" evidence="1">
    <location>
        <begin position="51"/>
        <end position="70"/>
    </location>
</feature>
<gene>
    <name evidence="2" type="ORF">H4W29_004068</name>
</gene>
<reference evidence="2 3" key="1">
    <citation type="submission" date="2020-10" db="EMBL/GenBank/DDBJ databases">
        <title>Sequencing the genomes of 1000 actinobacteria strains.</title>
        <authorList>
            <person name="Klenk H.-P."/>
        </authorList>
    </citation>
    <scope>NUCLEOTIDE SEQUENCE [LARGE SCALE GENOMIC DNA]</scope>
    <source>
        <strain evidence="2 3">DSM 7307</strain>
    </source>
</reference>
<dbReference type="RefSeq" id="WP_192730525.1">
    <property type="nucleotide sequence ID" value="NZ_BAAAVL010000014.1"/>
</dbReference>
<accession>A0ABR9IVQ4</accession>
<sequence>MPIIFVRVFWSIFWRSIVVLALNAVITYGIYASAYSLFVQTEFSVKFRLSLSLLPAAIIFAALAAQYSLVRNPLFERRSLLSSSQWRQTYLGLSLCAFISVIIIGASASLLDTEAWLSLRSLLPLALFSIFWVGAAIWHTQSIYSRRASQSMGRQS</sequence>
<protein>
    <submittedName>
        <fullName evidence="2">Magnesium-transporting ATPase (P-type)</fullName>
    </submittedName>
</protein>
<evidence type="ECO:0000256" key="1">
    <source>
        <dbReference type="SAM" id="Phobius"/>
    </source>
</evidence>
<feature type="transmembrane region" description="Helical" evidence="1">
    <location>
        <begin position="12"/>
        <end position="31"/>
    </location>
</feature>
<evidence type="ECO:0000313" key="3">
    <source>
        <dbReference type="Proteomes" id="UP000620262"/>
    </source>
</evidence>
<evidence type="ECO:0000313" key="2">
    <source>
        <dbReference type="EMBL" id="MBE1506887.1"/>
    </source>
</evidence>
<dbReference type="EMBL" id="JADBEC010000001">
    <property type="protein sequence ID" value="MBE1506887.1"/>
    <property type="molecule type" value="Genomic_DNA"/>
</dbReference>
<keyword evidence="1" id="KW-1133">Transmembrane helix</keyword>